<proteinExistence type="predicted"/>
<dbReference type="InterPro" id="IPR036397">
    <property type="entry name" value="RNaseH_sf"/>
</dbReference>
<feature type="binding site" evidence="16">
    <location>
        <position position="158"/>
    </location>
    <ligand>
        <name>substrate</name>
    </ligand>
</feature>
<evidence type="ECO:0000256" key="8">
    <source>
        <dbReference type="ARBA" id="ARBA00022723"/>
    </source>
</evidence>
<comment type="function">
    <text evidence="18">DNA polymerase III is a complex, multichain enzyme responsible for most of the replicative synthesis in bacteria. The epsilon subunit contain the editing function and is a proofreading 3'-5' exonuclease.</text>
</comment>
<feature type="binding site" evidence="17">
    <location>
        <position position="7"/>
    </location>
    <ligand>
        <name>a divalent metal cation</name>
        <dbReference type="ChEBI" id="CHEBI:60240"/>
        <label>1</label>
        <note>catalytic</note>
    </ligand>
</feature>
<feature type="binding site" evidence="16">
    <location>
        <position position="9"/>
    </location>
    <ligand>
        <name>substrate</name>
    </ligand>
</feature>
<protein>
    <recommendedName>
        <fullName evidence="3 18">DNA polymerase III subunit epsilon</fullName>
        <ecNumber evidence="2 18">2.7.7.7</ecNumber>
    </recommendedName>
</protein>
<dbReference type="NCBIfam" id="TIGR00573">
    <property type="entry name" value="dnaq"/>
    <property type="match status" value="1"/>
</dbReference>
<keyword evidence="10 18" id="KW-0269">Exonuclease</keyword>
<keyword evidence="13 17" id="KW-0464">Manganese</keyword>
<dbReference type="Pfam" id="PF00929">
    <property type="entry name" value="RNase_T"/>
    <property type="match status" value="1"/>
</dbReference>
<dbReference type="FunFam" id="3.30.420.10:FF:000012">
    <property type="entry name" value="DNA polymerase III subunit epsilon"/>
    <property type="match status" value="1"/>
</dbReference>
<keyword evidence="12 18" id="KW-0239">DNA-directed DNA polymerase</keyword>
<reference evidence="20" key="1">
    <citation type="submission" date="2019-02" db="EMBL/GenBank/DDBJ databases">
        <authorList>
            <person name="Gruber-Vodicka R. H."/>
            <person name="Seah K. B. B."/>
        </authorList>
    </citation>
    <scope>NUCLEOTIDE SEQUENCE</scope>
    <source>
        <strain evidence="20">BECK_DK47</strain>
    </source>
</reference>
<sequence>MRQVVLDTETTGLDVSQGNRIIEIGAVEIVDRRLTDRHFHQYLQPDREIERGAEEVHGITAVFLQDKPRFPDIAEEFLAFIRGAELIIHNAPFDVGFLDAELNRLGPEWGRLEEHGTITDTLALAKKRHPGQKNNLDALCKRYNVDNSGRDLHGALLDAEILAEVYLAMTGGQISLDLEVAPMEKTTGWFGSAIADGKRPPLRVIRATPEEIAEHTARIRAIGEASGGKSVSGVW</sequence>
<evidence type="ECO:0000256" key="17">
    <source>
        <dbReference type="PIRSR" id="PIRSR606309-3"/>
    </source>
</evidence>
<keyword evidence="8 17" id="KW-0479">Metal-binding</keyword>
<evidence type="ECO:0000256" key="7">
    <source>
        <dbReference type="ARBA" id="ARBA00022722"/>
    </source>
</evidence>
<dbReference type="PANTHER" id="PTHR30231">
    <property type="entry name" value="DNA POLYMERASE III SUBUNIT EPSILON"/>
    <property type="match status" value="1"/>
</dbReference>
<keyword evidence="7 18" id="KW-0540">Nuclease</keyword>
<dbReference type="GO" id="GO:0003887">
    <property type="term" value="F:DNA-directed DNA polymerase activity"/>
    <property type="evidence" value="ECO:0007669"/>
    <property type="project" value="UniProtKB-KW"/>
</dbReference>
<dbReference type="AlphaFoldDB" id="A0A450S4P6"/>
<accession>A0A450S4P6</accession>
<dbReference type="NCBIfam" id="TIGR01406">
    <property type="entry name" value="dnaQ_proteo"/>
    <property type="match status" value="1"/>
</dbReference>
<dbReference type="InterPro" id="IPR013520">
    <property type="entry name" value="Ribonucl_H"/>
</dbReference>
<keyword evidence="9 18" id="KW-0378">Hydrolase</keyword>
<dbReference type="EC" id="2.7.7.7" evidence="2 18"/>
<evidence type="ECO:0000256" key="5">
    <source>
        <dbReference type="ARBA" id="ARBA00022695"/>
    </source>
</evidence>
<feature type="binding site" evidence="16">
    <location>
        <position position="7"/>
    </location>
    <ligand>
        <name>substrate</name>
    </ligand>
</feature>
<keyword evidence="5 18" id="KW-0548">Nucleotidyltransferase</keyword>
<evidence type="ECO:0000256" key="4">
    <source>
        <dbReference type="ARBA" id="ARBA00022679"/>
    </source>
</evidence>
<evidence type="ECO:0000256" key="2">
    <source>
        <dbReference type="ARBA" id="ARBA00012417"/>
    </source>
</evidence>
<feature type="binding site" evidence="16">
    <location>
        <position position="57"/>
    </location>
    <ligand>
        <name>substrate</name>
    </ligand>
</feature>
<evidence type="ECO:0000256" key="16">
    <source>
        <dbReference type="PIRSR" id="PIRSR606309-2"/>
    </source>
</evidence>
<dbReference type="CDD" id="cd06131">
    <property type="entry name" value="DNA_pol_III_epsilon_Ecoli_like"/>
    <property type="match status" value="1"/>
</dbReference>
<feature type="binding site" evidence="17">
    <location>
        <position position="9"/>
    </location>
    <ligand>
        <name>a divalent metal cation</name>
        <dbReference type="ChEBI" id="CHEBI:60240"/>
        <label>1</label>
        <note>catalytic</note>
    </ligand>
</feature>
<feature type="active site" description="Proton acceptor" evidence="15">
    <location>
        <position position="153"/>
    </location>
</feature>
<dbReference type="GO" id="GO:0005829">
    <property type="term" value="C:cytosol"/>
    <property type="evidence" value="ECO:0007669"/>
    <property type="project" value="TreeGrafter"/>
</dbReference>
<dbReference type="SUPFAM" id="SSF53098">
    <property type="entry name" value="Ribonuclease H-like"/>
    <property type="match status" value="1"/>
</dbReference>
<evidence type="ECO:0000256" key="12">
    <source>
        <dbReference type="ARBA" id="ARBA00022932"/>
    </source>
</evidence>
<keyword evidence="11 17" id="KW-0460">Magnesium</keyword>
<dbReference type="InterPro" id="IPR006309">
    <property type="entry name" value="DnaQ_proteo"/>
</dbReference>
<dbReference type="NCBIfam" id="NF004316">
    <property type="entry name" value="PRK05711.1"/>
    <property type="match status" value="1"/>
</dbReference>
<evidence type="ECO:0000256" key="11">
    <source>
        <dbReference type="ARBA" id="ARBA00022842"/>
    </source>
</evidence>
<comment type="subunit">
    <text evidence="18">DNA polymerase III contains a core (composed of alpha, epsilon and theta chains) that associates with a tau subunit. This core dimerizes to form the POLIII' complex. PolIII' associates with the gamma complex (composed of gamma, delta, delta', psi and chi chains) and with the beta chain to form the complete DNA polymerase III complex.</text>
</comment>
<evidence type="ECO:0000256" key="3">
    <source>
        <dbReference type="ARBA" id="ARBA00020352"/>
    </source>
</evidence>
<gene>
    <name evidence="18" type="primary">dnaQ</name>
    <name evidence="20" type="ORF">BECKDK2373B_GA0170837_101421</name>
</gene>
<comment type="cofactor">
    <cofactor evidence="1 18">
        <name>Mn(2+)</name>
        <dbReference type="ChEBI" id="CHEBI:29035"/>
    </cofactor>
</comment>
<dbReference type="GO" id="GO:0046872">
    <property type="term" value="F:metal ion binding"/>
    <property type="evidence" value="ECO:0007669"/>
    <property type="project" value="UniProtKB-KW"/>
</dbReference>
<dbReference type="GO" id="GO:0003677">
    <property type="term" value="F:DNA binding"/>
    <property type="evidence" value="ECO:0007669"/>
    <property type="project" value="InterPro"/>
</dbReference>
<dbReference type="SMART" id="SM00479">
    <property type="entry name" value="EXOIII"/>
    <property type="match status" value="1"/>
</dbReference>
<dbReference type="GO" id="GO:0045004">
    <property type="term" value="P:DNA replication proofreading"/>
    <property type="evidence" value="ECO:0007669"/>
    <property type="project" value="TreeGrafter"/>
</dbReference>
<feature type="binding site" evidence="17">
    <location>
        <position position="158"/>
    </location>
    <ligand>
        <name>a divalent metal cation</name>
        <dbReference type="ChEBI" id="CHEBI:60240"/>
        <label>1</label>
        <note>catalytic</note>
    </ligand>
</feature>
<dbReference type="InterPro" id="IPR006054">
    <property type="entry name" value="DnaQ"/>
</dbReference>
<evidence type="ECO:0000256" key="10">
    <source>
        <dbReference type="ARBA" id="ARBA00022839"/>
    </source>
</evidence>
<dbReference type="PANTHER" id="PTHR30231:SF41">
    <property type="entry name" value="DNA POLYMERASE III SUBUNIT EPSILON"/>
    <property type="match status" value="1"/>
</dbReference>
<evidence type="ECO:0000256" key="13">
    <source>
        <dbReference type="ARBA" id="ARBA00023211"/>
    </source>
</evidence>
<keyword evidence="6 18" id="KW-0235">DNA replication</keyword>
<evidence type="ECO:0000256" key="9">
    <source>
        <dbReference type="ARBA" id="ARBA00022801"/>
    </source>
</evidence>
<comment type="catalytic activity">
    <reaction evidence="14 18">
        <text>DNA(n) + a 2'-deoxyribonucleoside 5'-triphosphate = DNA(n+1) + diphosphate</text>
        <dbReference type="Rhea" id="RHEA:22508"/>
        <dbReference type="Rhea" id="RHEA-COMP:17339"/>
        <dbReference type="Rhea" id="RHEA-COMP:17340"/>
        <dbReference type="ChEBI" id="CHEBI:33019"/>
        <dbReference type="ChEBI" id="CHEBI:61560"/>
        <dbReference type="ChEBI" id="CHEBI:173112"/>
        <dbReference type="EC" id="2.7.7.7"/>
    </reaction>
</comment>
<dbReference type="EMBL" id="CAADEX010000014">
    <property type="protein sequence ID" value="VFJ46765.1"/>
    <property type="molecule type" value="Genomic_DNA"/>
</dbReference>
<keyword evidence="4 18" id="KW-0808">Transferase</keyword>
<organism evidence="20">
    <name type="scientific">Candidatus Kentrum sp. DK</name>
    <dbReference type="NCBI Taxonomy" id="2126562"/>
    <lineage>
        <taxon>Bacteria</taxon>
        <taxon>Pseudomonadati</taxon>
        <taxon>Pseudomonadota</taxon>
        <taxon>Gammaproteobacteria</taxon>
        <taxon>Candidatus Kentrum</taxon>
    </lineage>
</organism>
<evidence type="ECO:0000259" key="19">
    <source>
        <dbReference type="SMART" id="SM00479"/>
    </source>
</evidence>
<dbReference type="InterPro" id="IPR012337">
    <property type="entry name" value="RNaseH-like_sf"/>
</dbReference>
<name>A0A450S4P6_9GAMM</name>
<evidence type="ECO:0000256" key="15">
    <source>
        <dbReference type="PIRSR" id="PIRSR606309-1"/>
    </source>
</evidence>
<evidence type="ECO:0000256" key="1">
    <source>
        <dbReference type="ARBA" id="ARBA00001936"/>
    </source>
</evidence>
<evidence type="ECO:0000256" key="14">
    <source>
        <dbReference type="ARBA" id="ARBA00049244"/>
    </source>
</evidence>
<evidence type="ECO:0000256" key="6">
    <source>
        <dbReference type="ARBA" id="ARBA00022705"/>
    </source>
</evidence>
<dbReference type="Gene3D" id="3.30.420.10">
    <property type="entry name" value="Ribonuclease H-like superfamily/Ribonuclease H"/>
    <property type="match status" value="1"/>
</dbReference>
<feature type="domain" description="Exonuclease" evidence="19">
    <location>
        <begin position="2"/>
        <end position="175"/>
    </location>
</feature>
<evidence type="ECO:0000313" key="20">
    <source>
        <dbReference type="EMBL" id="VFJ46765.1"/>
    </source>
</evidence>
<dbReference type="GO" id="GO:0008408">
    <property type="term" value="F:3'-5' exonuclease activity"/>
    <property type="evidence" value="ECO:0007669"/>
    <property type="project" value="TreeGrafter"/>
</dbReference>
<comment type="cofactor">
    <cofactor evidence="17">
        <name>Mg(2+)</name>
        <dbReference type="ChEBI" id="CHEBI:18420"/>
    </cofactor>
    <cofactor evidence="17">
        <name>Mn(2+)</name>
        <dbReference type="ChEBI" id="CHEBI:29035"/>
    </cofactor>
    <text evidence="17">Binds 2 divalent metal cations. Magnesium or manganese.</text>
</comment>
<evidence type="ECO:0000256" key="18">
    <source>
        <dbReference type="RuleBase" id="RU364087"/>
    </source>
</evidence>